<evidence type="ECO:0000256" key="1">
    <source>
        <dbReference type="ARBA" id="ARBA00023015"/>
    </source>
</evidence>
<dbReference type="PROSITE" id="PS01124">
    <property type="entry name" value="HTH_ARAC_FAMILY_2"/>
    <property type="match status" value="1"/>
</dbReference>
<dbReference type="PANTHER" id="PTHR46796:SF13">
    <property type="entry name" value="HTH-TYPE TRANSCRIPTIONAL ACTIVATOR RHAS"/>
    <property type="match status" value="1"/>
</dbReference>
<keyword evidence="6" id="KW-1185">Reference proteome</keyword>
<dbReference type="InterPro" id="IPR050204">
    <property type="entry name" value="AraC_XylS_family_regulators"/>
</dbReference>
<dbReference type="SMART" id="SM00342">
    <property type="entry name" value="HTH_ARAC"/>
    <property type="match status" value="1"/>
</dbReference>
<organism evidence="5 6">
    <name type="scientific">Marinomonas colpomeniae</name>
    <dbReference type="NCBI Taxonomy" id="2774408"/>
    <lineage>
        <taxon>Bacteria</taxon>
        <taxon>Pseudomonadati</taxon>
        <taxon>Pseudomonadota</taxon>
        <taxon>Gammaproteobacteria</taxon>
        <taxon>Oceanospirillales</taxon>
        <taxon>Oceanospirillaceae</taxon>
        <taxon>Marinomonas</taxon>
    </lineage>
</organism>
<dbReference type="InterPro" id="IPR018060">
    <property type="entry name" value="HTH_AraC"/>
</dbReference>
<feature type="domain" description="HTH araC/xylS-type" evidence="4">
    <location>
        <begin position="162"/>
        <end position="264"/>
    </location>
</feature>
<evidence type="ECO:0000256" key="3">
    <source>
        <dbReference type="ARBA" id="ARBA00023163"/>
    </source>
</evidence>
<dbReference type="PANTHER" id="PTHR46796">
    <property type="entry name" value="HTH-TYPE TRANSCRIPTIONAL ACTIVATOR RHAS-RELATED"/>
    <property type="match status" value="1"/>
</dbReference>
<dbReference type="Proteomes" id="UP000604161">
    <property type="component" value="Unassembled WGS sequence"/>
</dbReference>
<dbReference type="RefSeq" id="WP_191594263.1">
    <property type="nucleotide sequence ID" value="NZ_JACYFC010000002.1"/>
</dbReference>
<sequence>MSHSPLIDHLAGIRSKQPWLVMSAAEKFSLSGSDDKAISHFYSFEAKNTEEQTFAIPDGCVDILFDCDESRPSAEVFGTPMEAITIELNKNHRYFGVRFASGVMPDFLNASAEELVGHHYNLLDIVPHANQMFEDIVSSVDLSEQAALFGRFFNNKEIRKSSDLTSQALQSICETNGTIRINDLEDLTGYTSRTLQRQFRADMGMSPKAFCRIIRCQSAVYDINHSEGVTFSDLACDLGFSDQSHFLREFKKLVNATPLDYLNRVKHQTYLEKIQYL</sequence>
<dbReference type="Gene3D" id="1.10.10.60">
    <property type="entry name" value="Homeodomain-like"/>
    <property type="match status" value="1"/>
</dbReference>
<gene>
    <name evidence="5" type="ORF">IF202_07510</name>
</gene>
<dbReference type="Pfam" id="PF12833">
    <property type="entry name" value="HTH_18"/>
    <property type="match status" value="1"/>
</dbReference>
<dbReference type="InterPro" id="IPR046532">
    <property type="entry name" value="DUF6597"/>
</dbReference>
<evidence type="ECO:0000256" key="2">
    <source>
        <dbReference type="ARBA" id="ARBA00023125"/>
    </source>
</evidence>
<evidence type="ECO:0000259" key="4">
    <source>
        <dbReference type="PROSITE" id="PS01124"/>
    </source>
</evidence>
<accession>A0ABR8P0T2</accession>
<protein>
    <submittedName>
        <fullName evidence="5">AraC family transcriptional regulator</fullName>
    </submittedName>
</protein>
<proteinExistence type="predicted"/>
<keyword evidence="2" id="KW-0238">DNA-binding</keyword>
<evidence type="ECO:0000313" key="5">
    <source>
        <dbReference type="EMBL" id="MBD5770897.1"/>
    </source>
</evidence>
<keyword evidence="1" id="KW-0805">Transcription regulation</keyword>
<keyword evidence="3" id="KW-0804">Transcription</keyword>
<dbReference type="InterPro" id="IPR009057">
    <property type="entry name" value="Homeodomain-like_sf"/>
</dbReference>
<name>A0ABR8P0T2_9GAMM</name>
<dbReference type="Pfam" id="PF20240">
    <property type="entry name" value="DUF6597"/>
    <property type="match status" value="1"/>
</dbReference>
<reference evidence="5 6" key="1">
    <citation type="submission" date="2020-09" db="EMBL/GenBank/DDBJ databases">
        <title>Marinomonas sp. nov., isolated from the cysticercosis algae of Qingdao, China.</title>
        <authorList>
            <person name="Sun X."/>
        </authorList>
    </citation>
    <scope>NUCLEOTIDE SEQUENCE [LARGE SCALE GENOMIC DNA]</scope>
    <source>
        <strain evidence="5 6">SM2066</strain>
    </source>
</reference>
<evidence type="ECO:0000313" key="6">
    <source>
        <dbReference type="Proteomes" id="UP000604161"/>
    </source>
</evidence>
<dbReference type="EMBL" id="JACYFC010000002">
    <property type="protein sequence ID" value="MBD5770897.1"/>
    <property type="molecule type" value="Genomic_DNA"/>
</dbReference>
<dbReference type="SUPFAM" id="SSF46689">
    <property type="entry name" value="Homeodomain-like"/>
    <property type="match status" value="1"/>
</dbReference>
<comment type="caution">
    <text evidence="5">The sequence shown here is derived from an EMBL/GenBank/DDBJ whole genome shotgun (WGS) entry which is preliminary data.</text>
</comment>